<dbReference type="InterPro" id="IPR058441">
    <property type="entry name" value="DUF8128"/>
</dbReference>
<dbReference type="Proteomes" id="UP000485367">
    <property type="component" value="Unassembled WGS sequence"/>
</dbReference>
<accession>A0A1V5SG17</accession>
<feature type="compositionally biased region" description="Basic and acidic residues" evidence="1">
    <location>
        <begin position="875"/>
        <end position="898"/>
    </location>
</feature>
<feature type="region of interest" description="Disordered" evidence="1">
    <location>
        <begin position="746"/>
        <end position="838"/>
    </location>
</feature>
<dbReference type="EMBL" id="MWBO01000008">
    <property type="protein sequence ID" value="OQA53234.1"/>
    <property type="molecule type" value="Genomic_DNA"/>
</dbReference>
<organism evidence="4">
    <name type="scientific">candidate division WS2 bacterium ADurb.Bin280</name>
    <dbReference type="NCBI Taxonomy" id="1852829"/>
    <lineage>
        <taxon>Bacteria</taxon>
        <taxon>candidate division WS2</taxon>
    </lineage>
</organism>
<dbReference type="CDD" id="cd01127">
    <property type="entry name" value="TrwB_TraG_TraD_VirD4"/>
    <property type="match status" value="1"/>
</dbReference>
<dbReference type="InterPro" id="IPR027417">
    <property type="entry name" value="P-loop_NTPase"/>
</dbReference>
<protein>
    <submittedName>
        <fullName evidence="4">AAA-like domain protein</fullName>
    </submittedName>
</protein>
<evidence type="ECO:0000313" key="4">
    <source>
        <dbReference type="EMBL" id="OQA53234.1"/>
    </source>
</evidence>
<gene>
    <name evidence="4" type="ORF">BWY43_00161</name>
</gene>
<evidence type="ECO:0000259" key="2">
    <source>
        <dbReference type="Pfam" id="PF10412"/>
    </source>
</evidence>
<dbReference type="Pfam" id="PF10412">
    <property type="entry name" value="TrwB_AAD_bind"/>
    <property type="match status" value="1"/>
</dbReference>
<feature type="compositionally biased region" description="Basic and acidic residues" evidence="1">
    <location>
        <begin position="783"/>
        <end position="796"/>
    </location>
</feature>
<feature type="domain" description="DUF8128" evidence="3">
    <location>
        <begin position="29"/>
        <end position="326"/>
    </location>
</feature>
<dbReference type="InterPro" id="IPR019476">
    <property type="entry name" value="T4SS_TraD_DNA-bd"/>
</dbReference>
<dbReference type="SUPFAM" id="SSF52540">
    <property type="entry name" value="P-loop containing nucleoside triphosphate hydrolases"/>
    <property type="match status" value="1"/>
</dbReference>
<name>A0A1V5SG17_9BACT</name>
<comment type="caution">
    <text evidence="4">The sequence shown here is derived from an EMBL/GenBank/DDBJ whole genome shotgun (WGS) entry which is preliminary data.</text>
</comment>
<dbReference type="Gene3D" id="3.40.50.300">
    <property type="entry name" value="P-loop containing nucleotide triphosphate hydrolases"/>
    <property type="match status" value="2"/>
</dbReference>
<dbReference type="PANTHER" id="PTHR30121">
    <property type="entry name" value="UNCHARACTERIZED PROTEIN YJGR-RELATED"/>
    <property type="match status" value="1"/>
</dbReference>
<sequence>MINFSKFLKKNSADEYYNSDMVLCRLMVPKNNDRTPAAAELLFAALHGTYDYSSRKQPIMSFEIVSVNKFIQFYFYVPRYLKEFVEGQFYAQYPTVEIATADDYALLTAERKYVVGTEMQTTKDDVFPLKTFQSFEADPLSGITGVLNSIDSNDEVWIQLCISPIDDSWQKKAINYTKTIRAGRDPGESFWKSFARDVISSGRTTASGTPVAPEAKEVSGPMQLALKGIEEKTTKLGFKTSIRIACSSSDYSKAKRKLNAVVGAFKQYNTVNMNGLIQGIATEGDLILNQYKQRAMGTNPFILNIEEIASIYHLPSESVVTPTMDWAGAKKGEPPQNLPVIEGNGDDDVTVVGKTNFRGAEKNFGLKMKDRALHVYAIGKTGTGKSTLLSGMILDDIYKGRGVAVVDPHGDLVRDVLDYIPKEREQDVVFFSPADRNFPIGFNLLESVDPEYKNLVSSGIVSVFKKIFGESWGPRLEYILRNVVLGLLDYPDATLLSILKVLTDTKFRRDVIDKISDPIIRDFFLNEFERYDQKFRTEAVAPIQNKVGQFLSSTVIRNIVGQEKSTVDIRQIMDTSKILLLDLSIGKIGEDNSALLGSMMITKIQMAAMTRADLPKEQRVPFYLYVDEFQNFATDSFAVILSEARKYGLSLMVTNQYIAQMPETVANAVFGNVGTLICFRVGAGDAEALQREFVPVFEAGDLTNLDNYNIYIKMAINGVTSTPFSSKTLLPNYPKSENVEGIIEASRQKYSKPREEVEVQITNKTLGSSATQSLSTNAEGESASDKEKKSDDKQKDQAQGGGVAEKDEIIDQQINSDGGVAQDSGEGEELPKELQGYKSAEDYDINKWYFINRTNFRTLSGKSSPEEEAGGVAEKGSKKEEKEEPKEKDSKATAKQEK</sequence>
<dbReference type="Pfam" id="PF26449">
    <property type="entry name" value="DUF8128"/>
    <property type="match status" value="1"/>
</dbReference>
<evidence type="ECO:0000259" key="3">
    <source>
        <dbReference type="Pfam" id="PF26449"/>
    </source>
</evidence>
<reference evidence="4" key="1">
    <citation type="submission" date="2017-02" db="EMBL/GenBank/DDBJ databases">
        <title>Delving into the versatile metabolic prowess of the omnipresent phylum Bacteroidetes.</title>
        <authorList>
            <person name="Nobu M.K."/>
            <person name="Mei R."/>
            <person name="Narihiro T."/>
            <person name="Kuroda K."/>
            <person name="Liu W.-T."/>
        </authorList>
    </citation>
    <scope>NUCLEOTIDE SEQUENCE</scope>
    <source>
        <strain evidence="4">ADurb.Bin280</strain>
    </source>
</reference>
<evidence type="ECO:0000256" key="1">
    <source>
        <dbReference type="SAM" id="MobiDB-lite"/>
    </source>
</evidence>
<dbReference type="InterPro" id="IPR051162">
    <property type="entry name" value="T4SS_component"/>
</dbReference>
<feature type="region of interest" description="Disordered" evidence="1">
    <location>
        <begin position="856"/>
        <end position="898"/>
    </location>
</feature>
<dbReference type="AlphaFoldDB" id="A0A1V5SG17"/>
<feature type="domain" description="Type IV secretion system coupling protein TraD DNA-binding" evidence="2">
    <location>
        <begin position="371"/>
        <end position="682"/>
    </location>
</feature>
<proteinExistence type="predicted"/>
<feature type="compositionally biased region" description="Polar residues" evidence="1">
    <location>
        <begin position="760"/>
        <end position="777"/>
    </location>
</feature>
<dbReference type="PANTHER" id="PTHR30121:SF11">
    <property type="entry name" value="AAA+ ATPASE DOMAIN-CONTAINING PROTEIN"/>
    <property type="match status" value="1"/>
</dbReference>